<evidence type="ECO:0000259" key="3">
    <source>
        <dbReference type="Pfam" id="PF02517"/>
    </source>
</evidence>
<feature type="transmembrane region" description="Helical" evidence="2">
    <location>
        <begin position="387"/>
        <end position="408"/>
    </location>
</feature>
<keyword evidence="4" id="KW-0378">Hydrolase</keyword>
<keyword evidence="2" id="KW-0812">Transmembrane</keyword>
<feature type="transmembrane region" description="Helical" evidence="2">
    <location>
        <begin position="362"/>
        <end position="380"/>
    </location>
</feature>
<reference evidence="4 5" key="1">
    <citation type="journal article" date="2005" name="BMC Genomics">
        <title>Bacterial genome adaptation to niches: divergence of the potential virulence genes in three Burkholderia species of different survival strategies.</title>
        <authorList>
            <person name="Kim H.S."/>
            <person name="Schell M.A."/>
            <person name="Yu Y."/>
            <person name="Ulrich R.L."/>
            <person name="Sarria S.H."/>
            <person name="Nierman W.C."/>
            <person name="DeShazer D."/>
        </authorList>
    </citation>
    <scope>NUCLEOTIDE SEQUENCE [LARGE SCALE GENOMIC DNA]</scope>
    <source>
        <strain evidence="5">ATCC 700388 / DSM 13276 / CCUG 48851 / CIP 106301 / E264</strain>
    </source>
</reference>
<dbReference type="Pfam" id="PF02517">
    <property type="entry name" value="Rce1-like"/>
    <property type="match status" value="1"/>
</dbReference>
<evidence type="ECO:0000313" key="5">
    <source>
        <dbReference type="Proteomes" id="UP000001930"/>
    </source>
</evidence>
<keyword evidence="2" id="KW-1133">Transmembrane helix</keyword>
<feature type="transmembrane region" description="Helical" evidence="2">
    <location>
        <begin position="199"/>
        <end position="218"/>
    </location>
</feature>
<feature type="transmembrane region" description="Helical" evidence="2">
    <location>
        <begin position="272"/>
        <end position="298"/>
    </location>
</feature>
<feature type="transmembrane region" description="Helical" evidence="2">
    <location>
        <begin position="118"/>
        <end position="147"/>
    </location>
</feature>
<dbReference type="GO" id="GO:0004175">
    <property type="term" value="F:endopeptidase activity"/>
    <property type="evidence" value="ECO:0007669"/>
    <property type="project" value="UniProtKB-ARBA"/>
</dbReference>
<dbReference type="AlphaFoldDB" id="Q2T5G3"/>
<evidence type="ECO:0000256" key="1">
    <source>
        <dbReference type="SAM" id="MobiDB-lite"/>
    </source>
</evidence>
<dbReference type="HOGENOM" id="CLU_055401_0_0_4"/>
<feature type="transmembrane region" description="Helical" evidence="2">
    <location>
        <begin position="238"/>
        <end position="260"/>
    </location>
</feature>
<dbReference type="GO" id="GO:0080120">
    <property type="term" value="P:CAAX-box protein maturation"/>
    <property type="evidence" value="ECO:0007669"/>
    <property type="project" value="UniProtKB-ARBA"/>
</dbReference>
<feature type="transmembrane region" description="Helical" evidence="2">
    <location>
        <begin position="304"/>
        <end position="323"/>
    </location>
</feature>
<dbReference type="KEGG" id="bte:BTH_II1390"/>
<sequence>MRRPNADTCCPSRARARAHTPLLNRRSGRRAATPERDGTNGPSPSSMPPASPRITPGRSARARLRIDGLSTEPCERNTRRSPATEPRLLGRAQTPASPRAGGPQRQTRYDVRPFIRSFVVLFMSGNTFWLAAPWAALFVAALAAVWFPKLRAASVGLGALGYAGAFATGLIAPVALAPIALLAAAAYAVAPQRHAAVRIAGHAVFVALALALMLHWLPGFHNPRVIGSVRYTPDAAPFSMYLNLDKPLVGFWLLWTLPWLRPIDDRARAWRAGIVAAVATSAVCLVFALGVGLVGWAPKWPESAWLWFANNLLFVCFAEEALFRGYLQGGLSRLLANRAPASGALALIAAALLFGAAHAAGGWQWVALATVAGVGYGLAYRAGGLQAAVLAHVGLNLAHFGLFTYPMLAVAR</sequence>
<evidence type="ECO:0000313" key="4">
    <source>
        <dbReference type="EMBL" id="ABC35570.1"/>
    </source>
</evidence>
<dbReference type="InterPro" id="IPR003675">
    <property type="entry name" value="Rce1/LyrA-like_dom"/>
</dbReference>
<feature type="region of interest" description="Disordered" evidence="1">
    <location>
        <begin position="1"/>
        <end position="106"/>
    </location>
</feature>
<organism evidence="4 5">
    <name type="scientific">Burkholderia thailandensis (strain ATCC 700388 / DSM 13276 / CCUG 48851 / CIP 106301 / E264)</name>
    <dbReference type="NCBI Taxonomy" id="271848"/>
    <lineage>
        <taxon>Bacteria</taxon>
        <taxon>Pseudomonadati</taxon>
        <taxon>Pseudomonadota</taxon>
        <taxon>Betaproteobacteria</taxon>
        <taxon>Burkholderiales</taxon>
        <taxon>Burkholderiaceae</taxon>
        <taxon>Burkholderia</taxon>
        <taxon>pseudomallei group</taxon>
    </lineage>
</organism>
<accession>Q2T5G3</accession>
<dbReference type="GO" id="GO:0006508">
    <property type="term" value="P:proteolysis"/>
    <property type="evidence" value="ECO:0007669"/>
    <property type="project" value="UniProtKB-KW"/>
</dbReference>
<keyword evidence="5" id="KW-1185">Reference proteome</keyword>
<dbReference type="Proteomes" id="UP000001930">
    <property type="component" value="Chromosome II"/>
</dbReference>
<evidence type="ECO:0000256" key="2">
    <source>
        <dbReference type="SAM" id="Phobius"/>
    </source>
</evidence>
<protein>
    <submittedName>
        <fullName evidence="4">CAAX protease family protein</fullName>
    </submittedName>
</protein>
<gene>
    <name evidence="4" type="ordered locus">BTH_II1390</name>
</gene>
<feature type="domain" description="CAAX prenyl protease 2/Lysostaphin resistance protein A-like" evidence="3">
    <location>
        <begin position="303"/>
        <end position="397"/>
    </location>
</feature>
<name>Q2T5G3_BURTA</name>
<keyword evidence="4" id="KW-0645">Protease</keyword>
<feature type="transmembrane region" description="Helical" evidence="2">
    <location>
        <begin position="159"/>
        <end position="187"/>
    </location>
</feature>
<keyword evidence="2" id="KW-0472">Membrane</keyword>
<feature type="transmembrane region" description="Helical" evidence="2">
    <location>
        <begin position="335"/>
        <end position="356"/>
    </location>
</feature>
<proteinExistence type="predicted"/>
<dbReference type="EMBL" id="CP000085">
    <property type="protein sequence ID" value="ABC35570.1"/>
    <property type="molecule type" value="Genomic_DNA"/>
</dbReference>